<feature type="transmembrane region" description="Helical" evidence="1">
    <location>
        <begin position="147"/>
        <end position="167"/>
    </location>
</feature>
<accession>A0A6G4WAH2</accession>
<organism evidence="2 3">
    <name type="scientific">Allomesorhizobium camelthorni</name>
    <dbReference type="NCBI Taxonomy" id="475069"/>
    <lineage>
        <taxon>Bacteria</taxon>
        <taxon>Pseudomonadati</taxon>
        <taxon>Pseudomonadota</taxon>
        <taxon>Alphaproteobacteria</taxon>
        <taxon>Hyphomicrobiales</taxon>
        <taxon>Phyllobacteriaceae</taxon>
        <taxon>Allomesorhizobium</taxon>
    </lineage>
</organism>
<evidence type="ECO:0000313" key="3">
    <source>
        <dbReference type="Proteomes" id="UP001642900"/>
    </source>
</evidence>
<feature type="transmembrane region" description="Helical" evidence="1">
    <location>
        <begin position="188"/>
        <end position="214"/>
    </location>
</feature>
<evidence type="ECO:0000313" key="2">
    <source>
        <dbReference type="EMBL" id="NGO51599.1"/>
    </source>
</evidence>
<protein>
    <submittedName>
        <fullName evidence="2">Uncharacterized protein</fullName>
    </submittedName>
</protein>
<feature type="transmembrane region" description="Helical" evidence="1">
    <location>
        <begin position="112"/>
        <end position="141"/>
    </location>
</feature>
<proteinExistence type="predicted"/>
<keyword evidence="1" id="KW-1133">Transmembrane helix</keyword>
<dbReference type="RefSeq" id="WP_165027271.1">
    <property type="nucleotide sequence ID" value="NZ_JAAKZF010000010.1"/>
</dbReference>
<dbReference type="Proteomes" id="UP001642900">
    <property type="component" value="Unassembled WGS sequence"/>
</dbReference>
<sequence>MTGRYIVTPFPIDTADPEDIAFQLTAEALDIPEEQGILKSEVERTLIVLRGIFDPSDRRFKSYFAELLALSRYGLIGPTAQPKQALDTLGNLQKRIFDMEKGRIISQHMTTIILRLALFLSSFLMAGFLAVSLAPLAGFAAPALREVQALVFVLPGLLIGLAFSSFLRCRAVTFFDLHAIDADRFSPFMRGAFALVVLIISAAFLKAGVFEILVGDVRLSSFDADGLSAFVFGAVVGFAQEPIISRIESIGKGVGKEP</sequence>
<name>A0A6G4WAH2_9HYPH</name>
<evidence type="ECO:0000256" key="1">
    <source>
        <dbReference type="SAM" id="Phobius"/>
    </source>
</evidence>
<reference evidence="2 3" key="1">
    <citation type="submission" date="2020-02" db="EMBL/GenBank/DDBJ databases">
        <title>Genome sequence of strain CCNWXJ40-4.</title>
        <authorList>
            <person name="Gao J."/>
            <person name="Sun J."/>
        </authorList>
    </citation>
    <scope>NUCLEOTIDE SEQUENCE [LARGE SCALE GENOMIC DNA]</scope>
    <source>
        <strain evidence="2 3">CCNWXJ 40-4</strain>
    </source>
</reference>
<keyword evidence="3" id="KW-1185">Reference proteome</keyword>
<dbReference type="EMBL" id="JAAKZF010000010">
    <property type="protein sequence ID" value="NGO51599.1"/>
    <property type="molecule type" value="Genomic_DNA"/>
</dbReference>
<gene>
    <name evidence="2" type="ORF">G6N73_10480</name>
</gene>
<comment type="caution">
    <text evidence="2">The sequence shown here is derived from an EMBL/GenBank/DDBJ whole genome shotgun (WGS) entry which is preliminary data.</text>
</comment>
<keyword evidence="1" id="KW-0812">Transmembrane</keyword>
<dbReference type="AlphaFoldDB" id="A0A6G4WAH2"/>
<keyword evidence="1" id="KW-0472">Membrane</keyword>